<evidence type="ECO:0000313" key="1">
    <source>
        <dbReference type="EMBL" id="KRX09718.1"/>
    </source>
</evidence>
<comment type="caution">
    <text evidence="1">The sequence shown here is derived from an EMBL/GenBank/DDBJ whole genome shotgun (WGS) entry which is preliminary data.</text>
</comment>
<sequence length="141" mass="16899">MAHENITTENQQSRIILWSQNQNDTYISNTQQQQQQQQTTQIQIDDIFTGYNFLQGVKLEPVSNIDKINIDLKQEQIVIDNQQYLKKVYEKIFKNQIDKKLNDTDFHLDYYFYTNLQLQDIIQSQSSYDQTQSQEISENMY</sequence>
<reference evidence="1 2" key="1">
    <citation type="journal article" date="2015" name="Sci. Rep.">
        <title>Genome of the facultative scuticociliatosis pathogen Pseudocohnilembus persalinus provides insight into its virulence through horizontal gene transfer.</title>
        <authorList>
            <person name="Xiong J."/>
            <person name="Wang G."/>
            <person name="Cheng J."/>
            <person name="Tian M."/>
            <person name="Pan X."/>
            <person name="Warren A."/>
            <person name="Jiang C."/>
            <person name="Yuan D."/>
            <person name="Miao W."/>
        </authorList>
    </citation>
    <scope>NUCLEOTIDE SEQUENCE [LARGE SCALE GENOMIC DNA]</scope>
    <source>
        <strain evidence="1">36N120E</strain>
    </source>
</reference>
<name>A0A0V0R5E5_PSEPJ</name>
<dbReference type="EMBL" id="LDAU01000044">
    <property type="protein sequence ID" value="KRX09718.1"/>
    <property type="molecule type" value="Genomic_DNA"/>
</dbReference>
<proteinExistence type="predicted"/>
<dbReference type="InParanoid" id="A0A0V0R5E5"/>
<dbReference type="Proteomes" id="UP000054937">
    <property type="component" value="Unassembled WGS sequence"/>
</dbReference>
<gene>
    <name evidence="1" type="ORF">PPERSA_02590</name>
</gene>
<accession>A0A0V0R5E5</accession>
<evidence type="ECO:0000313" key="2">
    <source>
        <dbReference type="Proteomes" id="UP000054937"/>
    </source>
</evidence>
<dbReference type="AlphaFoldDB" id="A0A0V0R5E5"/>
<organism evidence="1 2">
    <name type="scientific">Pseudocohnilembus persalinus</name>
    <name type="common">Ciliate</name>
    <dbReference type="NCBI Taxonomy" id="266149"/>
    <lineage>
        <taxon>Eukaryota</taxon>
        <taxon>Sar</taxon>
        <taxon>Alveolata</taxon>
        <taxon>Ciliophora</taxon>
        <taxon>Intramacronucleata</taxon>
        <taxon>Oligohymenophorea</taxon>
        <taxon>Scuticociliatia</taxon>
        <taxon>Philasterida</taxon>
        <taxon>Pseudocohnilembidae</taxon>
        <taxon>Pseudocohnilembus</taxon>
    </lineage>
</organism>
<protein>
    <submittedName>
        <fullName evidence="1">Uncharacterized protein</fullName>
    </submittedName>
</protein>
<keyword evidence="2" id="KW-1185">Reference proteome</keyword>